<reference evidence="2" key="1">
    <citation type="submission" date="2020-05" db="EMBL/GenBank/DDBJ databases">
        <title>Mycena genomes resolve the evolution of fungal bioluminescence.</title>
        <authorList>
            <person name="Tsai I.J."/>
        </authorList>
    </citation>
    <scope>NUCLEOTIDE SEQUENCE</scope>
    <source>
        <strain evidence="2">110903Hualien_Pintung</strain>
    </source>
</reference>
<accession>A0A8H6S7A4</accession>
<dbReference type="EMBL" id="JACAZE010000019">
    <property type="protein sequence ID" value="KAF7294199.1"/>
    <property type="molecule type" value="Genomic_DNA"/>
</dbReference>
<evidence type="ECO:0000313" key="2">
    <source>
        <dbReference type="EMBL" id="KAF7294199.1"/>
    </source>
</evidence>
<dbReference type="Proteomes" id="UP000613580">
    <property type="component" value="Unassembled WGS sequence"/>
</dbReference>
<evidence type="ECO:0000313" key="3">
    <source>
        <dbReference type="Proteomes" id="UP000613580"/>
    </source>
</evidence>
<feature type="compositionally biased region" description="Acidic residues" evidence="1">
    <location>
        <begin position="280"/>
        <end position="293"/>
    </location>
</feature>
<sequence>MDPCHLEAYIYGFWFLVLFQYVPATSGGSFIRIIQPQWPIWSSARDTRSRAIVNAARLSLGSEPDGLARGVYVDLAVVIIRTMPRKKLPRRSRGLYSPLQLAGKSLQWFFENFLVDHPALEPSFIRVVALMAPVLVELKLGAPRHAPDLPTYYNELSGLIQDAERQAEKQALALYASWRFRFQQYGFSIAGAGEDFSVCRTTRSWANKDLPQRLNGLAGDFEKDDDDDDEEQPNPPPNPNSSSAAQSKQEKARNTLIDSYTLVAPSYIDARREEIDQLCDDAEDEDDEESEDRDDVHASGVPRSDFTRIDEARRAAEDALRMRARAQRLHQDFDAKVEVLKNEIRAGRSGPRVQRSMAEAEQQLANHLANYREAVASCRTAMTDLVSILKPTQNDTLRPFSEADINLYHRFTFAASDSRSFYETRTPEDFFSGQENTVWSGVLHLGTQLAEDYLRYIEGQVRQWELEEIQRRSHVYFPSYDTQ</sequence>
<organism evidence="2 3">
    <name type="scientific">Mycena chlorophos</name>
    <name type="common">Agaric fungus</name>
    <name type="synonym">Agaricus chlorophos</name>
    <dbReference type="NCBI Taxonomy" id="658473"/>
    <lineage>
        <taxon>Eukaryota</taxon>
        <taxon>Fungi</taxon>
        <taxon>Dikarya</taxon>
        <taxon>Basidiomycota</taxon>
        <taxon>Agaricomycotina</taxon>
        <taxon>Agaricomycetes</taxon>
        <taxon>Agaricomycetidae</taxon>
        <taxon>Agaricales</taxon>
        <taxon>Marasmiineae</taxon>
        <taxon>Mycenaceae</taxon>
        <taxon>Mycena</taxon>
    </lineage>
</organism>
<name>A0A8H6S7A4_MYCCL</name>
<dbReference type="AlphaFoldDB" id="A0A8H6S7A4"/>
<feature type="compositionally biased region" description="Acidic residues" evidence="1">
    <location>
        <begin position="222"/>
        <end position="232"/>
    </location>
</feature>
<feature type="region of interest" description="Disordered" evidence="1">
    <location>
        <begin position="280"/>
        <end position="305"/>
    </location>
</feature>
<gene>
    <name evidence="2" type="ORF">HMN09_01148300</name>
</gene>
<comment type="caution">
    <text evidence="2">The sequence shown here is derived from an EMBL/GenBank/DDBJ whole genome shotgun (WGS) entry which is preliminary data.</text>
</comment>
<evidence type="ECO:0000256" key="1">
    <source>
        <dbReference type="SAM" id="MobiDB-lite"/>
    </source>
</evidence>
<protein>
    <submittedName>
        <fullName evidence="2">Uncharacterized protein</fullName>
    </submittedName>
</protein>
<feature type="region of interest" description="Disordered" evidence="1">
    <location>
        <begin position="214"/>
        <end position="253"/>
    </location>
</feature>
<proteinExistence type="predicted"/>
<keyword evidence="3" id="KW-1185">Reference proteome</keyword>
<dbReference type="OrthoDB" id="2610860at2759"/>